<keyword evidence="3" id="KW-1185">Reference proteome</keyword>
<evidence type="ECO:0000313" key="2">
    <source>
        <dbReference type="EMBL" id="KIW62058.1"/>
    </source>
</evidence>
<dbReference type="InterPro" id="IPR028116">
    <property type="entry name" value="Cis-CaaD-like"/>
</dbReference>
<accession>A0A0D2F296</accession>
<sequence>MKITKLYTELGIPAFWVNVFFNEFSAEGGGYYSGGKSPHNCIFFHIDHAARRFESEEQRGSFIAAVDDIVRPILGEKSFKWEFIYEHPADNWRINGMVPPVHNPEVLR</sequence>
<gene>
    <name evidence="2" type="ORF">PV05_02110</name>
</gene>
<dbReference type="GeneID" id="25324018"/>
<organism evidence="2 3">
    <name type="scientific">Exophiala xenobiotica</name>
    <dbReference type="NCBI Taxonomy" id="348802"/>
    <lineage>
        <taxon>Eukaryota</taxon>
        <taxon>Fungi</taxon>
        <taxon>Dikarya</taxon>
        <taxon>Ascomycota</taxon>
        <taxon>Pezizomycotina</taxon>
        <taxon>Eurotiomycetes</taxon>
        <taxon>Chaetothyriomycetidae</taxon>
        <taxon>Chaetothyriales</taxon>
        <taxon>Herpotrichiellaceae</taxon>
        <taxon>Exophiala</taxon>
    </lineage>
</organism>
<dbReference type="InterPro" id="IPR014347">
    <property type="entry name" value="Tautomerase/MIF_sf"/>
</dbReference>
<dbReference type="AlphaFoldDB" id="A0A0D2F296"/>
<reference evidence="2 3" key="1">
    <citation type="submission" date="2015-01" db="EMBL/GenBank/DDBJ databases">
        <title>The Genome Sequence of Exophiala xenobiotica CBS118157.</title>
        <authorList>
            <consortium name="The Broad Institute Genomics Platform"/>
            <person name="Cuomo C."/>
            <person name="de Hoog S."/>
            <person name="Gorbushina A."/>
            <person name="Stielow B."/>
            <person name="Teixiera M."/>
            <person name="Abouelleil A."/>
            <person name="Chapman S.B."/>
            <person name="Priest M."/>
            <person name="Young S.K."/>
            <person name="Wortman J."/>
            <person name="Nusbaum C."/>
            <person name="Birren B."/>
        </authorList>
    </citation>
    <scope>NUCLEOTIDE SEQUENCE [LARGE SCALE GENOMIC DNA]</scope>
    <source>
        <strain evidence="2 3">CBS 118157</strain>
    </source>
</reference>
<dbReference type="OrthoDB" id="2129288at2759"/>
<proteinExistence type="predicted"/>
<dbReference type="EMBL" id="KN847317">
    <property type="protein sequence ID" value="KIW62058.1"/>
    <property type="molecule type" value="Genomic_DNA"/>
</dbReference>
<dbReference type="HOGENOM" id="CLU_113367_0_0_1"/>
<protein>
    <recommendedName>
        <fullName evidence="1">Tautomerase cis-CaaD-like domain-containing protein</fullName>
    </recommendedName>
</protein>
<dbReference type="Proteomes" id="UP000054342">
    <property type="component" value="Unassembled WGS sequence"/>
</dbReference>
<feature type="domain" description="Tautomerase cis-CaaD-like" evidence="1">
    <location>
        <begin position="2"/>
        <end position="103"/>
    </location>
</feature>
<name>A0A0D2F296_9EURO</name>
<dbReference type="Gene3D" id="3.30.429.10">
    <property type="entry name" value="Macrophage Migration Inhibitory Factor"/>
    <property type="match status" value="1"/>
</dbReference>
<evidence type="ECO:0000259" key="1">
    <source>
        <dbReference type="Pfam" id="PF14832"/>
    </source>
</evidence>
<dbReference type="Pfam" id="PF14832">
    <property type="entry name" value="Tautomerase_3"/>
    <property type="match status" value="1"/>
</dbReference>
<evidence type="ECO:0000313" key="3">
    <source>
        <dbReference type="Proteomes" id="UP000054342"/>
    </source>
</evidence>
<dbReference type="RefSeq" id="XP_013322642.1">
    <property type="nucleotide sequence ID" value="XM_013467188.1"/>
</dbReference>